<proteinExistence type="predicted"/>
<dbReference type="Proteomes" id="UP000295096">
    <property type="component" value="Unassembled WGS sequence"/>
</dbReference>
<dbReference type="OrthoDB" id="4687120at2"/>
<evidence type="ECO:0000313" key="2">
    <source>
        <dbReference type="Proteomes" id="UP000295096"/>
    </source>
</evidence>
<dbReference type="RefSeq" id="WP_133288212.1">
    <property type="nucleotide sequence ID" value="NZ_SMSJ01000007.1"/>
</dbReference>
<dbReference type="EMBL" id="SMSJ01000007">
    <property type="protein sequence ID" value="TDH63066.1"/>
    <property type="molecule type" value="Genomic_DNA"/>
</dbReference>
<evidence type="ECO:0000313" key="1">
    <source>
        <dbReference type="EMBL" id="TDH63066.1"/>
    </source>
</evidence>
<name>A0A4R5QIV6_9PROT</name>
<protein>
    <submittedName>
        <fullName evidence="1">DUF1259 domain-containing protein</fullName>
    </submittedName>
</protein>
<organism evidence="1 2">
    <name type="scientific">Dankookia rubra</name>
    <dbReference type="NCBI Taxonomy" id="1442381"/>
    <lineage>
        <taxon>Bacteria</taxon>
        <taxon>Pseudomonadati</taxon>
        <taxon>Pseudomonadota</taxon>
        <taxon>Alphaproteobacteria</taxon>
        <taxon>Acetobacterales</taxon>
        <taxon>Roseomonadaceae</taxon>
        <taxon>Dankookia</taxon>
    </lineage>
</organism>
<dbReference type="Pfam" id="PF07485">
    <property type="entry name" value="DUF1529"/>
    <property type="match status" value="1"/>
</dbReference>
<gene>
    <name evidence="1" type="ORF">E2C06_08730</name>
</gene>
<sequence length="90" mass="10003">MPTAANLGTGRTTNVEPLKARRVAAASDLVLLAEEVEPVQRALIEHGIEVTALHNHTLREEPRLFYMHFWAVVRPRRSPPACAPRSTGPR</sequence>
<dbReference type="AlphaFoldDB" id="A0A4R5QIV6"/>
<accession>A0A4R5QIV6</accession>
<keyword evidence="2" id="KW-1185">Reference proteome</keyword>
<dbReference type="InterPro" id="IPR011094">
    <property type="entry name" value="Uncharacterised_LppY/LpqO"/>
</dbReference>
<comment type="caution">
    <text evidence="1">The sequence shown here is derived from an EMBL/GenBank/DDBJ whole genome shotgun (WGS) entry which is preliminary data.</text>
</comment>
<reference evidence="1 2" key="1">
    <citation type="journal article" date="2016" name="J. Microbiol.">
        <title>Dankookia rubra gen. nov., sp. nov., an alphaproteobacterium isolated from sediment of a shallow stream.</title>
        <authorList>
            <person name="Kim W.H."/>
            <person name="Kim D.H."/>
            <person name="Kang K."/>
            <person name="Ahn T.Y."/>
        </authorList>
    </citation>
    <scope>NUCLEOTIDE SEQUENCE [LARGE SCALE GENOMIC DNA]</scope>
    <source>
        <strain evidence="1 2">JCM30602</strain>
    </source>
</reference>